<gene>
    <name evidence="2" type="ORF">SCY_5082</name>
</gene>
<feature type="chain" id="PRO_5002703768" evidence="1">
    <location>
        <begin position="19"/>
        <end position="74"/>
    </location>
</feature>
<dbReference type="Proteomes" id="UP000007060">
    <property type="component" value="Unassembled WGS sequence"/>
</dbReference>
<dbReference type="HOGENOM" id="CLU_2689705_0_0_1"/>
<name>A6ZNL4_YEAS7</name>
<organism evidence="2 3">
    <name type="scientific">Saccharomyces cerevisiae (strain YJM789)</name>
    <name type="common">Baker's yeast</name>
    <dbReference type="NCBI Taxonomy" id="307796"/>
    <lineage>
        <taxon>Eukaryota</taxon>
        <taxon>Fungi</taxon>
        <taxon>Dikarya</taxon>
        <taxon>Ascomycota</taxon>
        <taxon>Saccharomycotina</taxon>
        <taxon>Saccharomycetes</taxon>
        <taxon>Saccharomycetales</taxon>
        <taxon>Saccharomycetaceae</taxon>
        <taxon>Saccharomyces</taxon>
    </lineage>
</organism>
<sequence>MWRSYLVFLFFMTPRIQTHCPVPVLRSMAVLNIISPLIIFVSPIKKQDSLHSSACYANLTLVEKLQLWHSMSND</sequence>
<reference evidence="2 3" key="1">
    <citation type="journal article" date="2007" name="Proc. Natl. Acad. Sci. U.S.A.">
        <title>Genome sequencing and comparative analysis of Saccharomyces cerevisiae strain YJM789.</title>
        <authorList>
            <person name="Wei W."/>
            <person name="McCusker J.H."/>
            <person name="Hyman R.W."/>
            <person name="Jones T."/>
            <person name="Ning Y."/>
            <person name="Cao Z."/>
            <person name="Gu Z."/>
            <person name="Bruno D."/>
            <person name="Miranda M."/>
            <person name="Nguyen M."/>
            <person name="Wilhelmy J."/>
            <person name="Komp C."/>
            <person name="Tamse R."/>
            <person name="Wang X."/>
            <person name="Jia P."/>
            <person name="Luedi P."/>
            <person name="Oefner P.J."/>
            <person name="David L."/>
            <person name="Dietrich F.S."/>
            <person name="Li Y."/>
            <person name="Davis R.W."/>
            <person name="Steinmetz L.M."/>
        </authorList>
    </citation>
    <scope>NUCLEOTIDE SEQUENCE [LARGE SCALE GENOMIC DNA]</scope>
    <source>
        <strain evidence="2 3">YJM789</strain>
    </source>
</reference>
<protein>
    <submittedName>
        <fullName evidence="2">Conserved protein</fullName>
    </submittedName>
</protein>
<feature type="signal peptide" evidence="1">
    <location>
        <begin position="1"/>
        <end position="18"/>
    </location>
</feature>
<keyword evidence="1" id="KW-0732">Signal</keyword>
<evidence type="ECO:0000313" key="3">
    <source>
        <dbReference type="Proteomes" id="UP000007060"/>
    </source>
</evidence>
<comment type="caution">
    <text evidence="2">The sequence shown here is derived from an EMBL/GenBank/DDBJ whole genome shotgun (WGS) entry which is preliminary data.</text>
</comment>
<accession>A6ZNL4</accession>
<proteinExistence type="predicted"/>
<dbReference type="AlphaFoldDB" id="A6ZNL4"/>
<dbReference type="EMBL" id="AAFW02000030">
    <property type="protein sequence ID" value="EDN63879.1"/>
    <property type="molecule type" value="Genomic_DNA"/>
</dbReference>
<evidence type="ECO:0000256" key="1">
    <source>
        <dbReference type="SAM" id="SignalP"/>
    </source>
</evidence>
<evidence type="ECO:0000313" key="2">
    <source>
        <dbReference type="EMBL" id="EDN63879.1"/>
    </source>
</evidence>
<dbReference type="OrthoDB" id="10286882at2759"/>